<sequence length="56" mass="6229">MSLVTLGSLTVLLVLLPIPVAAFVAIFSDRKHRHAVVVLRLLVRALTEIVRRKQTP</sequence>
<dbReference type="RefSeq" id="WP_189122483.1">
    <property type="nucleotide sequence ID" value="NZ_BMNH01000001.1"/>
</dbReference>
<reference evidence="1" key="2">
    <citation type="submission" date="2020-09" db="EMBL/GenBank/DDBJ databases">
        <authorList>
            <person name="Sun Q."/>
            <person name="Zhou Y."/>
        </authorList>
    </citation>
    <scope>NUCLEOTIDE SEQUENCE</scope>
    <source>
        <strain evidence="1">CGMCC 4.7368</strain>
    </source>
</reference>
<accession>A0A917YPR0</accession>
<proteinExistence type="predicted"/>
<dbReference type="AlphaFoldDB" id="A0A917YPR0"/>
<organism evidence="1 2">
    <name type="scientific">Nonomuraea cavernae</name>
    <dbReference type="NCBI Taxonomy" id="2045107"/>
    <lineage>
        <taxon>Bacteria</taxon>
        <taxon>Bacillati</taxon>
        <taxon>Actinomycetota</taxon>
        <taxon>Actinomycetes</taxon>
        <taxon>Streptosporangiales</taxon>
        <taxon>Streptosporangiaceae</taxon>
        <taxon>Nonomuraea</taxon>
    </lineage>
</organism>
<dbReference type="EMBL" id="BMNH01000001">
    <property type="protein sequence ID" value="GGO62617.1"/>
    <property type="molecule type" value="Genomic_DNA"/>
</dbReference>
<protein>
    <submittedName>
        <fullName evidence="1">Uncharacterized protein</fullName>
    </submittedName>
</protein>
<keyword evidence="2" id="KW-1185">Reference proteome</keyword>
<dbReference type="Proteomes" id="UP000646523">
    <property type="component" value="Unassembled WGS sequence"/>
</dbReference>
<comment type="caution">
    <text evidence="1">The sequence shown here is derived from an EMBL/GenBank/DDBJ whole genome shotgun (WGS) entry which is preliminary data.</text>
</comment>
<reference evidence="1" key="1">
    <citation type="journal article" date="2014" name="Int. J. Syst. Evol. Microbiol.">
        <title>Complete genome sequence of Corynebacterium casei LMG S-19264T (=DSM 44701T), isolated from a smear-ripened cheese.</title>
        <authorList>
            <consortium name="US DOE Joint Genome Institute (JGI-PGF)"/>
            <person name="Walter F."/>
            <person name="Albersmeier A."/>
            <person name="Kalinowski J."/>
            <person name="Ruckert C."/>
        </authorList>
    </citation>
    <scope>NUCLEOTIDE SEQUENCE</scope>
    <source>
        <strain evidence="1">CGMCC 4.7368</strain>
    </source>
</reference>
<evidence type="ECO:0000313" key="1">
    <source>
        <dbReference type="EMBL" id="GGO62617.1"/>
    </source>
</evidence>
<name>A0A917YPR0_9ACTN</name>
<gene>
    <name evidence="1" type="ORF">GCM10012289_07700</name>
</gene>
<evidence type="ECO:0000313" key="2">
    <source>
        <dbReference type="Proteomes" id="UP000646523"/>
    </source>
</evidence>